<comment type="caution">
    <text evidence="5">The sequence shown here is derived from an EMBL/GenBank/DDBJ whole genome shotgun (WGS) entry which is preliminary data.</text>
</comment>
<dbReference type="Pfam" id="PF00628">
    <property type="entry name" value="PHD"/>
    <property type="match status" value="1"/>
</dbReference>
<keyword evidence="2" id="KW-0863">Zinc-finger</keyword>
<dbReference type="InterPro" id="IPR011011">
    <property type="entry name" value="Znf_FYVE_PHD"/>
</dbReference>
<keyword evidence="3" id="KW-0862">Zinc</keyword>
<evidence type="ECO:0000256" key="3">
    <source>
        <dbReference type="ARBA" id="ARBA00022833"/>
    </source>
</evidence>
<keyword evidence="6" id="KW-1185">Reference proteome</keyword>
<dbReference type="SUPFAM" id="SSF57903">
    <property type="entry name" value="FYVE/PHD zinc finger"/>
    <property type="match status" value="1"/>
</dbReference>
<gene>
    <name evidence="5" type="ORF">MEDL_69259</name>
</gene>
<evidence type="ECO:0000256" key="1">
    <source>
        <dbReference type="ARBA" id="ARBA00022723"/>
    </source>
</evidence>
<name>A0A8S3VR67_MYTED</name>
<dbReference type="OrthoDB" id="7701581at2759"/>
<dbReference type="EMBL" id="CAJPWZ010003335">
    <property type="protein sequence ID" value="CAG2257951.1"/>
    <property type="molecule type" value="Genomic_DNA"/>
</dbReference>
<dbReference type="Gene3D" id="3.30.40.10">
    <property type="entry name" value="Zinc/RING finger domain, C3HC4 (zinc finger)"/>
    <property type="match status" value="1"/>
</dbReference>
<evidence type="ECO:0000313" key="6">
    <source>
        <dbReference type="Proteomes" id="UP000683360"/>
    </source>
</evidence>
<keyword evidence="1" id="KW-0479">Metal-binding</keyword>
<dbReference type="Proteomes" id="UP000683360">
    <property type="component" value="Unassembled WGS sequence"/>
</dbReference>
<reference evidence="5" key="1">
    <citation type="submission" date="2021-03" db="EMBL/GenBank/DDBJ databases">
        <authorList>
            <person name="Bekaert M."/>
        </authorList>
    </citation>
    <scope>NUCLEOTIDE SEQUENCE</scope>
</reference>
<organism evidence="5 6">
    <name type="scientific">Mytilus edulis</name>
    <name type="common">Blue mussel</name>
    <dbReference type="NCBI Taxonomy" id="6550"/>
    <lineage>
        <taxon>Eukaryota</taxon>
        <taxon>Metazoa</taxon>
        <taxon>Spiralia</taxon>
        <taxon>Lophotrochozoa</taxon>
        <taxon>Mollusca</taxon>
        <taxon>Bivalvia</taxon>
        <taxon>Autobranchia</taxon>
        <taxon>Pteriomorphia</taxon>
        <taxon>Mytilida</taxon>
        <taxon>Mytiloidea</taxon>
        <taxon>Mytilidae</taxon>
        <taxon>Mytilinae</taxon>
        <taxon>Mytilus</taxon>
    </lineage>
</organism>
<feature type="domain" description="PHD-type" evidence="4">
    <location>
        <begin position="185"/>
        <end position="226"/>
    </location>
</feature>
<dbReference type="CDD" id="cd15489">
    <property type="entry name" value="PHD_SF"/>
    <property type="match status" value="1"/>
</dbReference>
<dbReference type="GO" id="GO:0008270">
    <property type="term" value="F:zinc ion binding"/>
    <property type="evidence" value="ECO:0007669"/>
    <property type="project" value="UniProtKB-KW"/>
</dbReference>
<dbReference type="AlphaFoldDB" id="A0A8S3VR67"/>
<protein>
    <recommendedName>
        <fullName evidence="4">PHD-type domain-containing protein</fullName>
    </recommendedName>
</protein>
<evidence type="ECO:0000313" key="5">
    <source>
        <dbReference type="EMBL" id="CAG2257951.1"/>
    </source>
</evidence>
<proteinExistence type="predicted"/>
<dbReference type="InterPro" id="IPR013083">
    <property type="entry name" value="Znf_RING/FYVE/PHD"/>
</dbReference>
<sequence>MNIIMKSMKFVSSTCKNRDIILSSEERQDVENMLKVNANKKMLQNFVMQKNEKKVVLKDVHDIHSGIKKIDKDRPSQLNDWVLLSNMSRMQARKTKCITFDQKASKETDVIVLEWFVGKEIAKSAVDDGLVIEEEHVETRPEMVSTLCLDKLVNIRLIEKYCTKEAWKSIESIYCIKDELNLYICNFCKSDADAKETSVMCSSCLQWQHLSCASLNNAPKARHWFCYIFKHFELVDLF</sequence>
<evidence type="ECO:0000259" key="4">
    <source>
        <dbReference type="Pfam" id="PF00628"/>
    </source>
</evidence>
<evidence type="ECO:0000256" key="2">
    <source>
        <dbReference type="ARBA" id="ARBA00022771"/>
    </source>
</evidence>
<accession>A0A8S3VR67</accession>
<dbReference type="InterPro" id="IPR019787">
    <property type="entry name" value="Znf_PHD-finger"/>
</dbReference>